<accession>A0A2S5KI46</accession>
<dbReference type="Gene3D" id="3.40.50.2000">
    <property type="entry name" value="Glycogen Phosphorylase B"/>
    <property type="match status" value="2"/>
</dbReference>
<comment type="pathway">
    <text evidence="2">Bacterial outer membrane biogenesis; LPS core biosynthesis.</text>
</comment>
<dbReference type="PANTHER" id="PTHR30160">
    <property type="entry name" value="TETRAACYLDISACCHARIDE 4'-KINASE-RELATED"/>
    <property type="match status" value="1"/>
</dbReference>
<keyword evidence="6" id="KW-0808">Transferase</keyword>
<organism evidence="14 15">
    <name type="scientific">Proteobacteria bacterium 228</name>
    <dbReference type="NCBI Taxonomy" id="2083153"/>
    <lineage>
        <taxon>Bacteria</taxon>
        <taxon>Pseudomonadati</taxon>
        <taxon>Pseudomonadota</taxon>
    </lineage>
</organism>
<evidence type="ECO:0000313" key="14">
    <source>
        <dbReference type="EMBL" id="PPC74481.1"/>
    </source>
</evidence>
<proteinExistence type="inferred from homology"/>
<evidence type="ECO:0000256" key="5">
    <source>
        <dbReference type="ARBA" id="ARBA00022676"/>
    </source>
</evidence>
<evidence type="ECO:0000256" key="7">
    <source>
        <dbReference type="ARBA" id="ARBA00022985"/>
    </source>
</evidence>
<reference evidence="14 15" key="1">
    <citation type="submission" date="2018-02" db="EMBL/GenBank/DDBJ databases">
        <title>novel marine gammaproteobacteria from coastal saline agro ecosystem.</title>
        <authorList>
            <person name="Krishnan R."/>
            <person name="Ramesh Kumar N."/>
        </authorList>
    </citation>
    <scope>NUCLEOTIDE SEQUENCE [LARGE SCALE GENOMIC DNA]</scope>
    <source>
        <strain evidence="14 15">228</strain>
    </source>
</reference>
<dbReference type="SUPFAM" id="SSF53756">
    <property type="entry name" value="UDP-Glycosyltransferase/glycogen phosphorylase"/>
    <property type="match status" value="1"/>
</dbReference>
<evidence type="ECO:0000256" key="9">
    <source>
        <dbReference type="ARBA" id="ARBA00043995"/>
    </source>
</evidence>
<dbReference type="PANTHER" id="PTHR30160:SF19">
    <property type="entry name" value="LIPOPOLYSACCHARIDE HEPTOSYLTRANSFERASE 1"/>
    <property type="match status" value="1"/>
</dbReference>
<dbReference type="CDD" id="cd03789">
    <property type="entry name" value="GT9_LPS_heptosyltransferase"/>
    <property type="match status" value="1"/>
</dbReference>
<evidence type="ECO:0000256" key="1">
    <source>
        <dbReference type="ARBA" id="ARBA00004515"/>
    </source>
</evidence>
<dbReference type="AlphaFoldDB" id="A0A2S5KI46"/>
<evidence type="ECO:0000256" key="10">
    <source>
        <dbReference type="ARBA" id="ARBA00044041"/>
    </source>
</evidence>
<keyword evidence="7" id="KW-0448">Lipopolysaccharide biosynthesis</keyword>
<evidence type="ECO:0000256" key="3">
    <source>
        <dbReference type="ARBA" id="ARBA00022475"/>
    </source>
</evidence>
<dbReference type="Pfam" id="PF01075">
    <property type="entry name" value="Glyco_transf_9"/>
    <property type="match status" value="1"/>
</dbReference>
<evidence type="ECO:0000256" key="6">
    <source>
        <dbReference type="ARBA" id="ARBA00022679"/>
    </source>
</evidence>
<gene>
    <name evidence="14" type="ORF">C4K68_26280</name>
</gene>
<evidence type="ECO:0000256" key="13">
    <source>
        <dbReference type="ARBA" id="ARBA00049201"/>
    </source>
</evidence>
<dbReference type="GO" id="GO:0008713">
    <property type="term" value="F:ADP-heptose-lipopolysaccharide heptosyltransferase activity"/>
    <property type="evidence" value="ECO:0007669"/>
    <property type="project" value="TreeGrafter"/>
</dbReference>
<evidence type="ECO:0000256" key="11">
    <source>
        <dbReference type="ARBA" id="ARBA00044190"/>
    </source>
</evidence>
<dbReference type="OrthoDB" id="9767552at2"/>
<dbReference type="GO" id="GO:0005829">
    <property type="term" value="C:cytosol"/>
    <property type="evidence" value="ECO:0007669"/>
    <property type="project" value="TreeGrafter"/>
</dbReference>
<dbReference type="InterPro" id="IPR051199">
    <property type="entry name" value="LPS_LOS_Heptosyltrfase"/>
</dbReference>
<dbReference type="NCBIfam" id="NF008204">
    <property type="entry name" value="PRK10964.1"/>
    <property type="match status" value="1"/>
</dbReference>
<dbReference type="InterPro" id="IPR002201">
    <property type="entry name" value="Glyco_trans_9"/>
</dbReference>
<sequence length="322" mass="36813">MGDVIHTLPALTDARQADPSIVFDWVVEEGFSAIPNWHPAVERVIPIAIRRWRKHLQDATTWREWRQYRQELRALNYDAIIDAQGLLKSAFFAARQARGPHFGFDWHSAREPLASLFYDRRLRVVWGQHAVERTRQLFAQALGYRLPDQPGDFGLQQRFPRQHDSQKVVCLHATTRADKHYPEEYWRDVLQRLGAAGFQVQLPWGLKREQQRAQRLAEGLSHVEVLPKLGLTQVAEVLAGARGVIAVDTGLAHLTAALGVPNLMLFGPTDPALVGGYGERQCWLEARQFSAPEGSVVEPEVFRSLTPERVWQRWLQLLEESQ</sequence>
<dbReference type="Proteomes" id="UP000238196">
    <property type="component" value="Unassembled WGS sequence"/>
</dbReference>
<dbReference type="EMBL" id="PRLP01000148">
    <property type="protein sequence ID" value="PPC74481.1"/>
    <property type="molecule type" value="Genomic_DNA"/>
</dbReference>
<evidence type="ECO:0000256" key="2">
    <source>
        <dbReference type="ARBA" id="ARBA00004713"/>
    </source>
</evidence>
<keyword evidence="3" id="KW-1003">Cell membrane</keyword>
<keyword evidence="5" id="KW-0328">Glycosyltransferase</keyword>
<name>A0A2S5KI46_9PROT</name>
<evidence type="ECO:0000256" key="8">
    <source>
        <dbReference type="ARBA" id="ARBA00023136"/>
    </source>
</evidence>
<comment type="similarity">
    <text evidence="9">Belongs to the glycosyltransferase 9 family.</text>
</comment>
<protein>
    <recommendedName>
        <fullName evidence="11">Lipopolysaccharide heptosyltransferase 1</fullName>
        <ecNumber evidence="10">2.4.99.23</ecNumber>
    </recommendedName>
    <alternativeName>
        <fullName evidence="12">ADP-heptose:lipopolysaccharide heptosyltransferase I</fullName>
    </alternativeName>
</protein>
<comment type="subcellular location">
    <subcellularLocation>
        <location evidence="1">Cell inner membrane</location>
        <topology evidence="1">Peripheral membrane protein</topology>
        <orientation evidence="1">Cytoplasmic side</orientation>
    </subcellularLocation>
</comment>
<dbReference type="NCBIfam" id="TIGR02193">
    <property type="entry name" value="heptsyl_trn_I"/>
    <property type="match status" value="1"/>
</dbReference>
<dbReference type="GO" id="GO:0005886">
    <property type="term" value="C:plasma membrane"/>
    <property type="evidence" value="ECO:0007669"/>
    <property type="project" value="UniProtKB-SubCell"/>
</dbReference>
<evidence type="ECO:0000256" key="12">
    <source>
        <dbReference type="ARBA" id="ARBA00044330"/>
    </source>
</evidence>
<dbReference type="InterPro" id="IPR011908">
    <property type="entry name" value="LipoPS_heptosylTferase-I"/>
</dbReference>
<comment type="caution">
    <text evidence="14">The sequence shown here is derived from an EMBL/GenBank/DDBJ whole genome shotgun (WGS) entry which is preliminary data.</text>
</comment>
<evidence type="ECO:0000313" key="15">
    <source>
        <dbReference type="Proteomes" id="UP000238196"/>
    </source>
</evidence>
<comment type="catalytic activity">
    <reaction evidence="13">
        <text>an alpha-Kdo-(2-&gt;4)-alpha-Kdo-(2-&gt;6)-lipid A + ADP-L-glycero-beta-D-manno-heptose = an L-alpha-D-Hep-(1-&gt;5)-[alpha-Kdo-(2-&gt;4)]-alpha-Kdo-(2-&gt;6)-lipid A + ADP + H(+)</text>
        <dbReference type="Rhea" id="RHEA:74067"/>
        <dbReference type="ChEBI" id="CHEBI:15378"/>
        <dbReference type="ChEBI" id="CHEBI:61506"/>
        <dbReference type="ChEBI" id="CHEBI:176431"/>
        <dbReference type="ChEBI" id="CHEBI:193068"/>
        <dbReference type="ChEBI" id="CHEBI:456216"/>
        <dbReference type="EC" id="2.4.99.23"/>
    </reaction>
</comment>
<dbReference type="EC" id="2.4.99.23" evidence="10"/>
<dbReference type="GO" id="GO:0009244">
    <property type="term" value="P:lipopolysaccharide core region biosynthetic process"/>
    <property type="evidence" value="ECO:0007669"/>
    <property type="project" value="InterPro"/>
</dbReference>
<evidence type="ECO:0000256" key="4">
    <source>
        <dbReference type="ARBA" id="ARBA00022519"/>
    </source>
</evidence>
<keyword evidence="4" id="KW-0997">Cell inner membrane</keyword>
<keyword evidence="8" id="KW-0472">Membrane</keyword>